<dbReference type="RefSeq" id="WP_057787567.1">
    <property type="nucleotide sequence ID" value="NZ_JQCD01000024.1"/>
</dbReference>
<dbReference type="GO" id="GO:0051191">
    <property type="term" value="P:prosthetic group biosynthetic process"/>
    <property type="evidence" value="ECO:0007669"/>
    <property type="project" value="InterPro"/>
</dbReference>
<organism evidence="5 6">
    <name type="scientific">Weissella minor</name>
    <dbReference type="NCBI Taxonomy" id="1620"/>
    <lineage>
        <taxon>Bacteria</taxon>
        <taxon>Bacillati</taxon>
        <taxon>Bacillota</taxon>
        <taxon>Bacilli</taxon>
        <taxon>Lactobacillales</taxon>
        <taxon>Lactobacillaceae</taxon>
        <taxon>Weissella</taxon>
    </lineage>
</organism>
<name>A0A0R2JHN6_9LACO</name>
<dbReference type="AlphaFoldDB" id="A0A0R2JHN6"/>
<proteinExistence type="predicted"/>
<evidence type="ECO:0000256" key="1">
    <source>
        <dbReference type="ARBA" id="ARBA00012524"/>
    </source>
</evidence>
<keyword evidence="6" id="KW-1185">Reference proteome</keyword>
<dbReference type="NCBIfam" id="NF002383">
    <property type="entry name" value="PRK01392.1"/>
    <property type="match status" value="1"/>
</dbReference>
<keyword evidence="3" id="KW-0548">Nucleotidyltransferase</keyword>
<gene>
    <name evidence="5" type="ORF">IV67_GL000344</name>
</gene>
<dbReference type="InterPro" id="IPR005551">
    <property type="entry name" value="CitX"/>
</dbReference>
<dbReference type="EMBL" id="JQCD01000024">
    <property type="protein sequence ID" value="KRN76835.1"/>
    <property type="molecule type" value="Genomic_DNA"/>
</dbReference>
<dbReference type="GO" id="GO:0050519">
    <property type="term" value="F:holo-citrate lyase synthase activity"/>
    <property type="evidence" value="ECO:0007669"/>
    <property type="project" value="UniProtKB-EC"/>
</dbReference>
<dbReference type="EC" id="2.7.7.61" evidence="1"/>
<dbReference type="Proteomes" id="UP000051673">
    <property type="component" value="Unassembled WGS sequence"/>
</dbReference>
<dbReference type="Pfam" id="PF03802">
    <property type="entry name" value="CitX"/>
    <property type="match status" value="1"/>
</dbReference>
<evidence type="ECO:0000256" key="4">
    <source>
        <dbReference type="ARBA" id="ARBA00048574"/>
    </source>
</evidence>
<protein>
    <recommendedName>
        <fullName evidence="1">citrate lyase holo-[acyl-carrier protein] synthase</fullName>
        <ecNumber evidence="1">2.7.7.61</ecNumber>
    </recommendedName>
</protein>
<evidence type="ECO:0000313" key="5">
    <source>
        <dbReference type="EMBL" id="KRN76835.1"/>
    </source>
</evidence>
<dbReference type="STRING" id="1620.IV67_GL000344"/>
<comment type="catalytic activity">
    <reaction evidence="4">
        <text>apo-[citrate lyase ACP] + 2'-(5''-triphospho-alpha-D-ribosyl)-3'-dephospho-CoA = holo-[citrate lyase ACP] + diphosphate</text>
        <dbReference type="Rhea" id="RHEA:16333"/>
        <dbReference type="Rhea" id="RHEA-COMP:10157"/>
        <dbReference type="Rhea" id="RHEA-COMP:10158"/>
        <dbReference type="ChEBI" id="CHEBI:29999"/>
        <dbReference type="ChEBI" id="CHEBI:33019"/>
        <dbReference type="ChEBI" id="CHEBI:61378"/>
        <dbReference type="ChEBI" id="CHEBI:82683"/>
        <dbReference type="EC" id="2.7.7.61"/>
    </reaction>
</comment>
<evidence type="ECO:0000256" key="3">
    <source>
        <dbReference type="ARBA" id="ARBA00022695"/>
    </source>
</evidence>
<accession>A0A0R2JHN6</accession>
<keyword evidence="2" id="KW-0808">Transferase</keyword>
<comment type="caution">
    <text evidence="5">The sequence shown here is derived from an EMBL/GenBank/DDBJ whole genome shotgun (WGS) entry which is preliminary data.</text>
</comment>
<evidence type="ECO:0000256" key="2">
    <source>
        <dbReference type="ARBA" id="ARBA00022679"/>
    </source>
</evidence>
<dbReference type="PATRIC" id="fig|1620.3.peg.348"/>
<sequence length="180" mass="20483">MSEIFEAGQSVTLNQILENKEWRVYQQNKLEQQFPNKTIVSVKLNIPGEIKQSPAIELIFKTGVNILDRVYDDVTLAKESYITRITGPETFYVIDASLRDTKTLAIEFEEASKLGRLFDVDVMSTEDQGHQLSRTELGFDVRRCFVCGEPAKVCARTQKHAKAEMIDTLNTLYDEIEASN</sequence>
<evidence type="ECO:0000313" key="6">
    <source>
        <dbReference type="Proteomes" id="UP000051673"/>
    </source>
</evidence>
<dbReference type="NCBIfam" id="TIGR03124">
    <property type="entry name" value="citrate_citX"/>
    <property type="match status" value="1"/>
</dbReference>
<reference evidence="5 6" key="1">
    <citation type="journal article" date="2015" name="Genome Announc.">
        <title>Expanding the biotechnology potential of lactobacilli through comparative genomics of 213 strains and associated genera.</title>
        <authorList>
            <person name="Sun Z."/>
            <person name="Harris H.M."/>
            <person name="McCann A."/>
            <person name="Guo C."/>
            <person name="Argimon S."/>
            <person name="Zhang W."/>
            <person name="Yang X."/>
            <person name="Jeffery I.B."/>
            <person name="Cooney J.C."/>
            <person name="Kagawa T.F."/>
            <person name="Liu W."/>
            <person name="Song Y."/>
            <person name="Salvetti E."/>
            <person name="Wrobel A."/>
            <person name="Rasinkangas P."/>
            <person name="Parkhill J."/>
            <person name="Rea M.C."/>
            <person name="O'Sullivan O."/>
            <person name="Ritari J."/>
            <person name="Douillard F.P."/>
            <person name="Paul Ross R."/>
            <person name="Yang R."/>
            <person name="Briner A.E."/>
            <person name="Felis G.E."/>
            <person name="de Vos W.M."/>
            <person name="Barrangou R."/>
            <person name="Klaenhammer T.R."/>
            <person name="Caufield P.W."/>
            <person name="Cui Y."/>
            <person name="Zhang H."/>
            <person name="O'Toole P.W."/>
        </authorList>
    </citation>
    <scope>NUCLEOTIDE SEQUENCE [LARGE SCALE GENOMIC DNA]</scope>
    <source>
        <strain evidence="5 6">DSM 20014</strain>
    </source>
</reference>